<proteinExistence type="predicted"/>
<accession>L7DZB6</accession>
<organism evidence="1 2">
    <name type="scientific">Microcystis aeruginosa TAIHU98</name>
    <dbReference type="NCBI Taxonomy" id="1134457"/>
    <lineage>
        <taxon>Bacteria</taxon>
        <taxon>Bacillati</taxon>
        <taxon>Cyanobacteriota</taxon>
        <taxon>Cyanophyceae</taxon>
        <taxon>Oscillatoriophycideae</taxon>
        <taxon>Chroococcales</taxon>
        <taxon>Microcystaceae</taxon>
        <taxon>Microcystis</taxon>
    </lineage>
</organism>
<name>L7DZB6_MICAE</name>
<sequence length="39" mass="4066">MHWSPLGSPLGLSGISQRIAVHPGTGGISRSIKPAVMIR</sequence>
<dbReference type="EMBL" id="ANKQ01000003">
    <property type="protein sequence ID" value="ELP52510.1"/>
    <property type="molecule type" value="Genomic_DNA"/>
</dbReference>
<reference evidence="1 2" key="1">
    <citation type="journal article" date="2013" name="Genome Announc.">
        <title>Whole-Genome Sequence of Microcystis aeruginosa TAIHU98, a Nontoxic Bloom-Forming Strain Isolated from Taihu Lake, China.</title>
        <authorList>
            <person name="Yang C."/>
            <person name="Zhang W."/>
            <person name="Ren M."/>
            <person name="Song L."/>
            <person name="Li T."/>
            <person name="Zhao J."/>
        </authorList>
    </citation>
    <scope>NUCLEOTIDE SEQUENCE [LARGE SCALE GENOMIC DNA]</scope>
    <source>
        <strain evidence="1 2">TAIHU98</strain>
    </source>
</reference>
<evidence type="ECO:0000313" key="1">
    <source>
        <dbReference type="EMBL" id="ELP52510.1"/>
    </source>
</evidence>
<dbReference type="Proteomes" id="UP000010932">
    <property type="component" value="Unassembled WGS sequence"/>
</dbReference>
<dbReference type="PATRIC" id="fig|1134457.3.peg.4457"/>
<evidence type="ECO:0000313" key="2">
    <source>
        <dbReference type="Proteomes" id="UP000010932"/>
    </source>
</evidence>
<protein>
    <submittedName>
        <fullName evidence="1">Uncharacterized protein</fullName>
    </submittedName>
</protein>
<comment type="caution">
    <text evidence="1">The sequence shown here is derived from an EMBL/GenBank/DDBJ whole genome shotgun (WGS) entry which is preliminary data.</text>
</comment>
<dbReference type="AlphaFoldDB" id="L7DZB6"/>
<gene>
    <name evidence="1" type="ORF">O53_4235</name>
</gene>